<keyword evidence="3" id="KW-1185">Reference proteome</keyword>
<sequence>MKRIAATVALGMLFLSSTGIAAGAAEDKKARPDPDEVICKIEDQTNTRFKKKVCMTRRDREALAEAQKRDLAEMVSRSVMRDPDE</sequence>
<evidence type="ECO:0000256" key="1">
    <source>
        <dbReference type="SAM" id="SignalP"/>
    </source>
</evidence>
<evidence type="ECO:0000313" key="2">
    <source>
        <dbReference type="EMBL" id="MFD0847738.1"/>
    </source>
</evidence>
<evidence type="ECO:0000313" key="3">
    <source>
        <dbReference type="Proteomes" id="UP001597124"/>
    </source>
</evidence>
<accession>A0ABW3BZX6</accession>
<organism evidence="2 3">
    <name type="scientific">Sphingosinicella xenopeptidilytica</name>
    <dbReference type="NCBI Taxonomy" id="364098"/>
    <lineage>
        <taxon>Bacteria</taxon>
        <taxon>Pseudomonadati</taxon>
        <taxon>Pseudomonadota</taxon>
        <taxon>Alphaproteobacteria</taxon>
        <taxon>Sphingomonadales</taxon>
        <taxon>Sphingosinicellaceae</taxon>
        <taxon>Sphingosinicella</taxon>
    </lineage>
</organism>
<comment type="caution">
    <text evidence="2">The sequence shown here is derived from an EMBL/GenBank/DDBJ whole genome shotgun (WGS) entry which is preliminary data.</text>
</comment>
<proteinExistence type="predicted"/>
<dbReference type="RefSeq" id="WP_381487247.1">
    <property type="nucleotide sequence ID" value="NZ_JBHTIK010000002.1"/>
</dbReference>
<reference evidence="3" key="1">
    <citation type="journal article" date="2019" name="Int. J. Syst. Evol. Microbiol.">
        <title>The Global Catalogue of Microorganisms (GCM) 10K type strain sequencing project: providing services to taxonomists for standard genome sequencing and annotation.</title>
        <authorList>
            <consortium name="The Broad Institute Genomics Platform"/>
            <consortium name="The Broad Institute Genome Sequencing Center for Infectious Disease"/>
            <person name="Wu L."/>
            <person name="Ma J."/>
        </authorList>
    </citation>
    <scope>NUCLEOTIDE SEQUENCE [LARGE SCALE GENOMIC DNA]</scope>
    <source>
        <strain evidence="3">CCUG 52537</strain>
    </source>
</reference>
<name>A0ABW3BZX6_SPHXN</name>
<dbReference type="EMBL" id="JBHTIK010000002">
    <property type="protein sequence ID" value="MFD0847738.1"/>
    <property type="molecule type" value="Genomic_DNA"/>
</dbReference>
<gene>
    <name evidence="2" type="ORF">ACFQ00_05320</name>
</gene>
<keyword evidence="1" id="KW-0732">Signal</keyword>
<dbReference type="Proteomes" id="UP001597124">
    <property type="component" value="Unassembled WGS sequence"/>
</dbReference>
<feature type="signal peptide" evidence="1">
    <location>
        <begin position="1"/>
        <end position="21"/>
    </location>
</feature>
<feature type="chain" id="PRO_5046793383" evidence="1">
    <location>
        <begin position="22"/>
        <end position="85"/>
    </location>
</feature>
<protein>
    <submittedName>
        <fullName evidence="2">Uncharacterized protein</fullName>
    </submittedName>
</protein>